<evidence type="ECO:0000256" key="1">
    <source>
        <dbReference type="ARBA" id="ARBA00004123"/>
    </source>
</evidence>
<feature type="compositionally biased region" description="Basic and acidic residues" evidence="4">
    <location>
        <begin position="605"/>
        <end position="620"/>
    </location>
</feature>
<feature type="region of interest" description="Disordered" evidence="4">
    <location>
        <begin position="248"/>
        <end position="327"/>
    </location>
</feature>
<feature type="compositionally biased region" description="Polar residues" evidence="4">
    <location>
        <begin position="282"/>
        <end position="294"/>
    </location>
</feature>
<proteinExistence type="predicted"/>
<keyword evidence="3" id="KW-0539">Nucleus</keyword>
<gene>
    <name evidence="6" type="ORF">BDZ85DRAFT_268768</name>
</gene>
<feature type="region of interest" description="Disordered" evidence="4">
    <location>
        <begin position="193"/>
        <end position="218"/>
    </location>
</feature>
<dbReference type="InterPro" id="IPR013882">
    <property type="entry name" value="Ctp1_C"/>
</dbReference>
<feature type="compositionally biased region" description="Basic residues" evidence="4">
    <location>
        <begin position="432"/>
        <end position="449"/>
    </location>
</feature>
<feature type="compositionally biased region" description="Low complexity" evidence="4">
    <location>
        <begin position="82"/>
        <end position="92"/>
    </location>
</feature>
<dbReference type="AlphaFoldDB" id="A0A6A6G0Q5"/>
<feature type="compositionally biased region" description="Polar residues" evidence="4">
    <location>
        <begin position="95"/>
        <end position="110"/>
    </location>
</feature>
<sequence>MAEDSVPRSQYEELQRQYNALEDDYKALLVHLNKATVKLREAKATCKAWQRYYDTHPKYTRSHQKYTREPVLPSATPPPRASPSSSPVTAVTDMVTLQQSEKSTESSTANLADELRHNDVPRSRDQPALVDENTTEMAMDPISVEPNPSSQSTELGSDDLKDQPDTALEEDDDEPEVISARVIRKPGRRTEVKKEALLTSKDGSSSRPFQIKREDTGTQGLSNVPAFLRLHTQTSDLDALVAHVETPRKRQKIMHLDDDEASRTVRAAKADKPSVLLRAAQDENTPPASSQQSRHSQKSDRSASRDSTGPLQPLGTNTPTLPRTSDLNVKRNGLHHAKKDFKIAQDVANLAEDDTNFLSPDQQNDKNIRRLEGLLQSDSASRNIITPRAMSGSRSPNAVRPTVSPVTATRPRKVQEVAVEKRSLTPATASPVRRKRVSSPVKPAKRMRASHSPPPAPGPEEEPLRAKPLHRLVPDDFRINPLYAGTDFAFGGPLRDHQSRQCVAGCTRPCCAALQHFAGSETPLGRLQARDTTEEDEQLLREHLGHDPATLTSSQRDSLLRSARAQKVANKYGKHKQVFERRQSPPGFWDTEMPSTQDRQAQKKQAKERERQDVEERWREAVRGDGKGRWIFKDELPGKVR</sequence>
<accession>A0A6A6G0Q5</accession>
<name>A0A6A6G0Q5_9PEZI</name>
<dbReference type="GO" id="GO:0006281">
    <property type="term" value="P:DNA repair"/>
    <property type="evidence" value="ECO:0007669"/>
    <property type="project" value="InterPro"/>
</dbReference>
<evidence type="ECO:0000256" key="2">
    <source>
        <dbReference type="ARBA" id="ARBA00022763"/>
    </source>
</evidence>
<reference evidence="7" key="1">
    <citation type="journal article" date="2020" name="Stud. Mycol.">
        <title>101 Dothideomycetes genomes: A test case for predicting lifestyles and emergence of pathogens.</title>
        <authorList>
            <person name="Haridas S."/>
            <person name="Albert R."/>
            <person name="Binder M."/>
            <person name="Bloem J."/>
            <person name="LaButti K."/>
            <person name="Salamov A."/>
            <person name="Andreopoulos B."/>
            <person name="Baker S."/>
            <person name="Barry K."/>
            <person name="Bills G."/>
            <person name="Bluhm B."/>
            <person name="Cannon C."/>
            <person name="Castanera R."/>
            <person name="Culley D."/>
            <person name="Daum C."/>
            <person name="Ezra D."/>
            <person name="Gonzalez J."/>
            <person name="Henrissat B."/>
            <person name="Kuo A."/>
            <person name="Liang C."/>
            <person name="Lipzen A."/>
            <person name="Lutzoni F."/>
            <person name="Magnuson J."/>
            <person name="Mondo S."/>
            <person name="Nolan M."/>
            <person name="Ohm R."/>
            <person name="Pangilinan J."/>
            <person name="Park H.-J."/>
            <person name="Ramirez L."/>
            <person name="Alfaro M."/>
            <person name="Sun H."/>
            <person name="Tritt A."/>
            <person name="Yoshinaga Y."/>
            <person name="Zwiers L.-H."/>
            <person name="Turgeon B."/>
            <person name="Goodwin S."/>
            <person name="Spatafora J."/>
            <person name="Crous P."/>
            <person name="Grigoriev I."/>
        </authorList>
    </citation>
    <scope>NUCLEOTIDE SEQUENCE [LARGE SCALE GENOMIC DNA]</scope>
    <source>
        <strain evidence="7">CECT 20119</strain>
    </source>
</reference>
<feature type="compositionally biased region" description="Basic and acidic residues" evidence="4">
    <location>
        <begin position="113"/>
        <end position="125"/>
    </location>
</feature>
<keyword evidence="2" id="KW-0227">DNA damage</keyword>
<evidence type="ECO:0000256" key="3">
    <source>
        <dbReference type="ARBA" id="ARBA00023242"/>
    </source>
</evidence>
<dbReference type="Proteomes" id="UP000799538">
    <property type="component" value="Unassembled WGS sequence"/>
</dbReference>
<evidence type="ECO:0000259" key="5">
    <source>
        <dbReference type="Pfam" id="PF08573"/>
    </source>
</evidence>
<organism evidence="6 7">
    <name type="scientific">Elsinoe ampelina</name>
    <dbReference type="NCBI Taxonomy" id="302913"/>
    <lineage>
        <taxon>Eukaryota</taxon>
        <taxon>Fungi</taxon>
        <taxon>Dikarya</taxon>
        <taxon>Ascomycota</taxon>
        <taxon>Pezizomycotina</taxon>
        <taxon>Dothideomycetes</taxon>
        <taxon>Dothideomycetidae</taxon>
        <taxon>Myriangiales</taxon>
        <taxon>Elsinoaceae</taxon>
        <taxon>Elsinoe</taxon>
    </lineage>
</organism>
<feature type="region of interest" description="Disordered" evidence="4">
    <location>
        <begin position="570"/>
        <end position="620"/>
    </location>
</feature>
<dbReference type="GO" id="GO:0005634">
    <property type="term" value="C:nucleus"/>
    <property type="evidence" value="ECO:0007669"/>
    <property type="project" value="UniProtKB-SubCell"/>
</dbReference>
<feature type="compositionally biased region" description="Basic and acidic residues" evidence="4">
    <location>
        <begin position="413"/>
        <end position="423"/>
    </location>
</feature>
<keyword evidence="7" id="KW-1185">Reference proteome</keyword>
<dbReference type="Pfam" id="PF08573">
    <property type="entry name" value="SAE2"/>
    <property type="match status" value="1"/>
</dbReference>
<evidence type="ECO:0000256" key="4">
    <source>
        <dbReference type="SAM" id="MobiDB-lite"/>
    </source>
</evidence>
<protein>
    <recommendedName>
        <fullName evidence="5">DNA endonuclease activator Ctp1 C-terminal domain-containing protein</fullName>
    </recommendedName>
</protein>
<feature type="compositionally biased region" description="Polar residues" evidence="4">
    <location>
        <begin position="305"/>
        <end position="327"/>
    </location>
</feature>
<comment type="subcellular location">
    <subcellularLocation>
        <location evidence="1">Nucleus</location>
    </subcellularLocation>
</comment>
<evidence type="ECO:0000313" key="7">
    <source>
        <dbReference type="Proteomes" id="UP000799538"/>
    </source>
</evidence>
<dbReference type="EMBL" id="ML992517">
    <property type="protein sequence ID" value="KAF2219295.1"/>
    <property type="molecule type" value="Genomic_DNA"/>
</dbReference>
<feature type="region of interest" description="Disordered" evidence="4">
    <location>
        <begin position="60"/>
        <end position="177"/>
    </location>
</feature>
<dbReference type="OrthoDB" id="5801062at2759"/>
<feature type="compositionally biased region" description="Polar residues" evidence="4">
    <location>
        <begin position="146"/>
        <end position="155"/>
    </location>
</feature>
<feature type="compositionally biased region" description="Acidic residues" evidence="4">
    <location>
        <begin position="167"/>
        <end position="176"/>
    </location>
</feature>
<feature type="domain" description="DNA endonuclease activator Ctp1 C-terminal" evidence="5">
    <location>
        <begin position="494"/>
        <end position="597"/>
    </location>
</feature>
<feature type="region of interest" description="Disordered" evidence="4">
    <location>
        <begin position="387"/>
        <end position="465"/>
    </location>
</feature>
<evidence type="ECO:0000313" key="6">
    <source>
        <dbReference type="EMBL" id="KAF2219295.1"/>
    </source>
</evidence>